<dbReference type="OrthoDB" id="3973129at2759"/>
<feature type="region of interest" description="Disordered" evidence="1">
    <location>
        <begin position="1"/>
        <end position="52"/>
    </location>
</feature>
<feature type="region of interest" description="Disordered" evidence="1">
    <location>
        <begin position="92"/>
        <end position="133"/>
    </location>
</feature>
<dbReference type="EMBL" id="GL996528">
    <property type="protein sequence ID" value="EGV60502.1"/>
    <property type="molecule type" value="Genomic_DNA"/>
</dbReference>
<dbReference type="Proteomes" id="UP000000707">
    <property type="component" value="Unassembled WGS sequence"/>
</dbReference>
<feature type="compositionally biased region" description="Polar residues" evidence="1">
    <location>
        <begin position="616"/>
        <end position="635"/>
    </location>
</feature>
<protein>
    <submittedName>
        <fullName evidence="2">Uncharacterized protein</fullName>
    </submittedName>
</protein>
<dbReference type="GeneID" id="18250558"/>
<feature type="compositionally biased region" description="Low complexity" evidence="1">
    <location>
        <begin position="25"/>
        <end position="48"/>
    </location>
</feature>
<accession>G3BEA4</accession>
<proteinExistence type="predicted"/>
<feature type="region of interest" description="Disordered" evidence="1">
    <location>
        <begin position="587"/>
        <end position="652"/>
    </location>
</feature>
<feature type="compositionally biased region" description="Low complexity" evidence="1">
    <location>
        <begin position="120"/>
        <end position="133"/>
    </location>
</feature>
<gene>
    <name evidence="2" type="ORF">CANTEDRAFT_95943</name>
</gene>
<dbReference type="eggNOG" id="ENOG502SF3E">
    <property type="taxonomic scope" value="Eukaryota"/>
</dbReference>
<evidence type="ECO:0000256" key="1">
    <source>
        <dbReference type="SAM" id="MobiDB-lite"/>
    </source>
</evidence>
<dbReference type="HOGENOM" id="CLU_420327_0_0_1"/>
<feature type="compositionally biased region" description="Low complexity" evidence="1">
    <location>
        <begin position="606"/>
        <end position="615"/>
    </location>
</feature>
<evidence type="ECO:0000313" key="2">
    <source>
        <dbReference type="EMBL" id="EGV60502.1"/>
    </source>
</evidence>
<sequence length="652" mass="73280">MKSFIKSHKRNESLQSYTSSSTTKSPQASPLLNQSSSAPSSPKKLLNPIKNLFHKRQPSADLDDIFVSRPNFYKSRDVKVISEPLDIVRNSTKKSSKRLKSKSSASTNPDAPEEGDVDYADSSSEGSDDSNFSFVKDVIGGRNTSIKYYKTKSTQVPEHNRPIYFDNDQDHDIDVDDYDFENNGLDGYDGVDDYNDIEEDINYIDDFDDDVDKIDRPQPGSCISDDAVFNPEEYSNHFADTEDEGGYYGNMKIYSLHNKKPFNQSYHLSINGSKHGSDKSGDDHVDLLDSYLDVDPDEIGFTTDTPKFESIDDLQLYDLNSPLINGINMGGNTSSRFNNISPAVNTNLHPNVKSFHLSIDEIQLYKGEEDIGIGSKSETKNLAFGAVLADSALDDDEITNIESYNDYQFQDSSDELTKSPSDTQGYSEAQAEIDMTLKNLESSAEPKSDAPKSVPPRINRRSINELMNLLENLQVDNGITQQSKRDSIENMMHFLKNIQKTQVSSSTDGGILPNRHTVTSNAIKPVKETRAIKEQEDEDEGPNFLDTDLNDLEKDLLDEINQLPEDYDFDAREELLNQLDYINSSMRSSPFMRSSSFNKKPKKLSHSSSLKNPSKIETSNKTVTYYNKSQPGSFKSKSHSPIDDLMTIREKN</sequence>
<dbReference type="AlphaFoldDB" id="G3BEA4"/>
<feature type="compositionally biased region" description="Basic and acidic residues" evidence="1">
    <location>
        <begin position="640"/>
        <end position="652"/>
    </location>
</feature>
<organism evidence="3">
    <name type="scientific">Candida tenuis (strain ATCC 10573 / BCRC 21748 / CBS 615 / JCM 9827 / NBRC 10315 / NRRL Y-1498 / VKM Y-70)</name>
    <name type="common">Yeast</name>
    <name type="synonym">Yamadazyma tenuis</name>
    <dbReference type="NCBI Taxonomy" id="590646"/>
    <lineage>
        <taxon>Eukaryota</taxon>
        <taxon>Fungi</taxon>
        <taxon>Dikarya</taxon>
        <taxon>Ascomycota</taxon>
        <taxon>Saccharomycotina</taxon>
        <taxon>Pichiomycetes</taxon>
        <taxon>Debaryomycetaceae</taxon>
        <taxon>Yamadazyma</taxon>
    </lineage>
</organism>
<feature type="compositionally biased region" description="Basic residues" evidence="1">
    <location>
        <begin position="92"/>
        <end position="101"/>
    </location>
</feature>
<reference evidence="2 3" key="1">
    <citation type="journal article" date="2011" name="Proc. Natl. Acad. Sci. U.S.A.">
        <title>Comparative genomics of xylose-fermenting fungi for enhanced biofuel production.</title>
        <authorList>
            <person name="Wohlbach D.J."/>
            <person name="Kuo A."/>
            <person name="Sato T.K."/>
            <person name="Potts K.M."/>
            <person name="Salamov A.A."/>
            <person name="LaButti K.M."/>
            <person name="Sun H."/>
            <person name="Clum A."/>
            <person name="Pangilinan J.L."/>
            <person name="Lindquist E.A."/>
            <person name="Lucas S."/>
            <person name="Lapidus A."/>
            <person name="Jin M."/>
            <person name="Gunawan C."/>
            <person name="Balan V."/>
            <person name="Dale B.E."/>
            <person name="Jeffries T.W."/>
            <person name="Zinkel R."/>
            <person name="Barry K.W."/>
            <person name="Grigoriev I.V."/>
            <person name="Gasch A.P."/>
        </authorList>
    </citation>
    <scope>NUCLEOTIDE SEQUENCE [LARGE SCALE GENOMIC DNA]</scope>
    <source>
        <strain evidence="3">ATCC 10573 / BCRC 21748 / CBS 615 / JCM 9827 / NBRC 10315 / NRRL Y-1498 / VKM Y-70</strain>
    </source>
</reference>
<evidence type="ECO:0000313" key="3">
    <source>
        <dbReference type="Proteomes" id="UP000000707"/>
    </source>
</evidence>
<keyword evidence="3" id="KW-1185">Reference proteome</keyword>
<dbReference type="KEGG" id="cten:18250558"/>
<name>G3BEA4_CANTC</name>
<feature type="compositionally biased region" description="Polar residues" evidence="1">
    <location>
        <begin position="13"/>
        <end position="24"/>
    </location>
</feature>
<feature type="compositionally biased region" description="Low complexity" evidence="1">
    <location>
        <begin position="587"/>
        <end position="598"/>
    </location>
</feature>
<dbReference type="RefSeq" id="XP_006689716.1">
    <property type="nucleotide sequence ID" value="XM_006689653.1"/>
</dbReference>